<evidence type="ECO:0000256" key="1">
    <source>
        <dbReference type="SAM" id="MobiDB-lite"/>
    </source>
</evidence>
<reference evidence="3" key="2">
    <citation type="submission" date="2019-11" db="EMBL/GenBank/DDBJ databases">
        <title>Improved Assembly of Tolypothrix boutellei genome.</title>
        <authorList>
            <person name="Sarangi A.N."/>
            <person name="Mukherjee M."/>
            <person name="Ghosh S."/>
            <person name="Singh D."/>
            <person name="Das A."/>
            <person name="Kant S."/>
            <person name="Prusty A."/>
            <person name="Tripathy S."/>
        </authorList>
    </citation>
    <scope>NUCLEOTIDE SEQUENCE</scope>
    <source>
        <strain evidence="3">VB521301</strain>
    </source>
</reference>
<dbReference type="InterPro" id="IPR027417">
    <property type="entry name" value="P-loop_NTPase"/>
</dbReference>
<feature type="region of interest" description="Disordered" evidence="1">
    <location>
        <begin position="367"/>
        <end position="437"/>
    </location>
</feature>
<accession>A0A0C1QWJ0</accession>
<dbReference type="RefSeq" id="WP_038092080.1">
    <property type="nucleotide sequence ID" value="NZ_JHEG04000001.1"/>
</dbReference>
<feature type="domain" description="AAA+ ATPase" evidence="2">
    <location>
        <begin position="41"/>
        <end position="240"/>
    </location>
</feature>
<feature type="compositionally biased region" description="Basic residues" evidence="1">
    <location>
        <begin position="501"/>
        <end position="511"/>
    </location>
</feature>
<feature type="compositionally biased region" description="Basic residues" evidence="1">
    <location>
        <begin position="456"/>
        <end position="465"/>
    </location>
</feature>
<comment type="caution">
    <text evidence="4">The sequence shown here is derived from an EMBL/GenBank/DDBJ whole genome shotgun (WGS) entry which is preliminary data.</text>
</comment>
<dbReference type="STRING" id="1479485.DA73_0224190"/>
<dbReference type="EMBL" id="JHEG02000053">
    <property type="protein sequence ID" value="KIE09854.1"/>
    <property type="molecule type" value="Genomic_DNA"/>
</dbReference>
<dbReference type="AlphaFoldDB" id="A0A0C1QWJ0"/>
<dbReference type="EMBL" id="JHEG04000001">
    <property type="protein sequence ID" value="KAF3890203.1"/>
    <property type="molecule type" value="Genomic_DNA"/>
</dbReference>
<evidence type="ECO:0000259" key="2">
    <source>
        <dbReference type="SMART" id="SM00382"/>
    </source>
</evidence>
<sequence>MENFPESAQSQLKQFKEYAISHPQLAQVDMLLMGAIREPAGFAHVLVYGPSGVGKTTMIRQITKRLNGTTVDQNGSLSSGYRNGNMSPMPLLLVETRPPDGGLFNRTDYYRTALRLLGEPFYERRMMVDIDAEQTWEKKGRGRSKTAQFNDSPELRQALEEAMSKRGVKAVILDEAQHLMKIGSGASGGKLLDQLDWIKSMTNVTGVLHILIGTYELLNFRNLSGQASRRGLDIHFPRYLFQHELDRQDFQGVLLALLRQVPLQVDIPALMQHWVYFYERSIGCVGVLKDWLIRAVAAALHDGCDTLTLERLHEHTLSLAQCERMAIEATEGEQKLCYMESRREHLWHLLQMGMTSTSVPGGIVDLSSGSKSTVAPVSTATTKSTRKKRSDAQTLQANTPTPTSEAIASSPEPKKRQTRKKKESPVVVTEATQNTQEMTQDIPSAVTEVAESQTQPKKRQTRKKKDTAVVSEEMPQDTLSSQFEVISLTTESNNVEAVPKKNGRRSVGQRKPQRDKVGE</sequence>
<feature type="compositionally biased region" description="Polar residues" evidence="1">
    <location>
        <begin position="477"/>
        <end position="495"/>
    </location>
</feature>
<organism evidence="4">
    <name type="scientific">Tolypothrix bouteillei VB521301</name>
    <dbReference type="NCBI Taxonomy" id="1479485"/>
    <lineage>
        <taxon>Bacteria</taxon>
        <taxon>Bacillati</taxon>
        <taxon>Cyanobacteriota</taxon>
        <taxon>Cyanophyceae</taxon>
        <taxon>Nostocales</taxon>
        <taxon>Tolypothrichaceae</taxon>
        <taxon>Tolypothrix</taxon>
    </lineage>
</organism>
<keyword evidence="5" id="KW-1185">Reference proteome</keyword>
<dbReference type="SMART" id="SM00382">
    <property type="entry name" value="AAA"/>
    <property type="match status" value="1"/>
</dbReference>
<dbReference type="Pfam" id="PF13401">
    <property type="entry name" value="AAA_22"/>
    <property type="match status" value="1"/>
</dbReference>
<reference evidence="4" key="1">
    <citation type="journal article" date="2015" name="Genome Announc.">
        <title>Draft Genome Sequence of Tolypothrix boutellei Strain VB521301.</title>
        <authorList>
            <person name="Chandrababunaidu M.M."/>
            <person name="Singh D."/>
            <person name="Sen D."/>
            <person name="Bhan S."/>
            <person name="Das S."/>
            <person name="Gupta A."/>
            <person name="Adhikary S.P."/>
            <person name="Tripathy S."/>
        </authorList>
    </citation>
    <scope>NUCLEOTIDE SEQUENCE</scope>
    <source>
        <strain evidence="4">VB521301</strain>
    </source>
</reference>
<dbReference type="InterPro" id="IPR003593">
    <property type="entry name" value="AAA+_ATPase"/>
</dbReference>
<proteinExistence type="predicted"/>
<evidence type="ECO:0000313" key="4">
    <source>
        <dbReference type="EMBL" id="KIE09854.1"/>
    </source>
</evidence>
<feature type="region of interest" description="Disordered" evidence="1">
    <location>
        <begin position="449"/>
        <end position="519"/>
    </location>
</feature>
<dbReference type="SUPFAM" id="SSF52540">
    <property type="entry name" value="P-loop containing nucleoside triphosphate hydrolases"/>
    <property type="match status" value="1"/>
</dbReference>
<feature type="compositionally biased region" description="Polar residues" evidence="1">
    <location>
        <begin position="367"/>
        <end position="376"/>
    </location>
</feature>
<dbReference type="InterPro" id="IPR049945">
    <property type="entry name" value="AAA_22"/>
</dbReference>
<dbReference type="Proteomes" id="UP000029738">
    <property type="component" value="Unassembled WGS sequence"/>
</dbReference>
<dbReference type="GO" id="GO:0016887">
    <property type="term" value="F:ATP hydrolysis activity"/>
    <property type="evidence" value="ECO:0007669"/>
    <property type="project" value="InterPro"/>
</dbReference>
<name>A0A0C1QWJ0_9CYAN</name>
<gene>
    <name evidence="4" type="ORF">DA73_0224190</name>
    <name evidence="3" type="ORF">DA73_0400035715</name>
</gene>
<dbReference type="Gene3D" id="3.40.50.300">
    <property type="entry name" value="P-loop containing nucleotide triphosphate hydrolases"/>
    <property type="match status" value="1"/>
</dbReference>
<protein>
    <submittedName>
        <fullName evidence="3">AAA family ATPase</fullName>
    </submittedName>
    <submittedName>
        <fullName evidence="4">ATPase AAA</fullName>
    </submittedName>
</protein>
<dbReference type="OrthoDB" id="9086539at2"/>
<evidence type="ECO:0000313" key="5">
    <source>
        <dbReference type="Proteomes" id="UP000029738"/>
    </source>
</evidence>
<evidence type="ECO:0000313" key="3">
    <source>
        <dbReference type="EMBL" id="KAF3890203.1"/>
    </source>
</evidence>
<feature type="compositionally biased region" description="Polar residues" evidence="1">
    <location>
        <begin position="392"/>
        <end position="407"/>
    </location>
</feature>